<dbReference type="InterPro" id="IPR027417">
    <property type="entry name" value="P-loop_NTPase"/>
</dbReference>
<sequence length="919" mass="102752">MVSIGVGSMSQDTFIQPPRLYTWVDIDEYFRDLSASRGWPEWLLEVSAYWDSVEFTLARSVDDEEVWRWMRLQLGPLTVDPHRELILLESVDADRGLPVVLKLADAVDANATPQRRPEWNERHIIRALGEPLPAPQQETFPHDVAIAAFHSFKGGSGRTVHCVALAREIAAQPGRRVLLVDADLEAPGITWMVHEQGIRIEFSFEDFIALLHGSSDGNITEAIALARKFLVNQELDGVFVLPARRNPRRLNPPRIQPLDLLTQSRSPYFLTESLAELGHSLGVGSVLIDLRAGASELSAPMMLDPRAHRVFATTINHQSVQGTVQLLRELARRAPGRREHDPVPTVLITQFHTRNHGEQVAKAASELGKAVAEAARLSDSTGQGIEEDVTSELLASDPLTSPFNLSLLALPASWNEVGEEIENADLRNVVRDLADQLRPVPKGTQEDHQDDGEEELDLDELRRMLAHGANQLKYAETASEESDFLRTDSLVNLVSAHRTDAPIEVVVGAKGSGKTFTYLTMCRRESWSQFADALGVAGVELSAPLVPVFWSRNLRDSAESVQAVQRKSARELSGAEPRDSLQLIQENLKRDLTEPEWRRLWLRCLAGAAGLDSTEESVEDDLVKFASEHQAVFVVDGLEDLFQDFNSDRREQQALRALLTGCPEWLRALRNRPLGLVIFVRRDLVQNSVRQNSGQFFAKYQNYELRWNRTEALRLVAWVGNQTRALPLPDGMDVQSASEAALTKHLLKLWGERLGSVRSKEARSQEWFLAALSDFNQQIQARDIVWFLAEAASLSASEGGAASRSYADRLLIPLAMRRALPACSSAKISEIEKENPQVGALFHRLQRVNEDAKKVPFDPEVVRLSLEDIALLITNGVVFQDEKGCWMPEIYRQGLGFRAGGRPRVLGVAKLVRRRNDFE</sequence>
<keyword evidence="2" id="KW-0067">ATP-binding</keyword>
<dbReference type="GO" id="GO:0009898">
    <property type="term" value="C:cytoplasmic side of plasma membrane"/>
    <property type="evidence" value="ECO:0007669"/>
    <property type="project" value="TreeGrafter"/>
</dbReference>
<dbReference type="AlphaFoldDB" id="A0AAE3KGM7"/>
<evidence type="ECO:0000256" key="1">
    <source>
        <dbReference type="ARBA" id="ARBA00022741"/>
    </source>
</evidence>
<feature type="domain" description="CobQ/CobB/MinD/ParA nucleotide binding" evidence="3">
    <location>
        <begin position="149"/>
        <end position="367"/>
    </location>
</feature>
<accession>A0AAE3KGM7</accession>
<evidence type="ECO:0000313" key="4">
    <source>
        <dbReference type="EMBL" id="MCP2166072.1"/>
    </source>
</evidence>
<dbReference type="InterPro" id="IPR002586">
    <property type="entry name" value="CobQ/CobB/MinD/ParA_Nub-bd_dom"/>
</dbReference>
<dbReference type="SUPFAM" id="SSF52540">
    <property type="entry name" value="P-loop containing nucleoside triphosphate hydrolases"/>
    <property type="match status" value="1"/>
</dbReference>
<keyword evidence="1" id="KW-0547">Nucleotide-binding</keyword>
<comment type="caution">
    <text evidence="4">The sequence shown here is derived from an EMBL/GenBank/DDBJ whole genome shotgun (WGS) entry which is preliminary data.</text>
</comment>
<evidence type="ECO:0000259" key="3">
    <source>
        <dbReference type="Pfam" id="PF01656"/>
    </source>
</evidence>
<name>A0AAE3KGM7_9PSEU</name>
<dbReference type="GO" id="GO:0016887">
    <property type="term" value="F:ATP hydrolysis activity"/>
    <property type="evidence" value="ECO:0007669"/>
    <property type="project" value="TreeGrafter"/>
</dbReference>
<dbReference type="EMBL" id="JAMTCK010000006">
    <property type="protein sequence ID" value="MCP2166072.1"/>
    <property type="molecule type" value="Genomic_DNA"/>
</dbReference>
<evidence type="ECO:0000313" key="5">
    <source>
        <dbReference type="Proteomes" id="UP001206128"/>
    </source>
</evidence>
<protein>
    <submittedName>
        <fullName evidence="4">Cellulose biosynthesis protein BcsQ</fullName>
    </submittedName>
</protein>
<dbReference type="Gene3D" id="3.40.50.300">
    <property type="entry name" value="P-loop containing nucleotide triphosphate hydrolases"/>
    <property type="match status" value="1"/>
</dbReference>
<organism evidence="4 5">
    <name type="scientific">Goodfellowiella coeruleoviolacea</name>
    <dbReference type="NCBI Taxonomy" id="334858"/>
    <lineage>
        <taxon>Bacteria</taxon>
        <taxon>Bacillati</taxon>
        <taxon>Actinomycetota</taxon>
        <taxon>Actinomycetes</taxon>
        <taxon>Pseudonocardiales</taxon>
        <taxon>Pseudonocardiaceae</taxon>
        <taxon>Goodfellowiella</taxon>
    </lineage>
</organism>
<gene>
    <name evidence="4" type="ORF">LX83_002931</name>
</gene>
<proteinExistence type="predicted"/>
<dbReference type="InterPro" id="IPR050625">
    <property type="entry name" value="ParA/MinD_ATPase"/>
</dbReference>
<reference evidence="4" key="1">
    <citation type="submission" date="2022-06" db="EMBL/GenBank/DDBJ databases">
        <title>Genomic Encyclopedia of Archaeal and Bacterial Type Strains, Phase II (KMG-II): from individual species to whole genera.</title>
        <authorList>
            <person name="Goeker M."/>
        </authorList>
    </citation>
    <scope>NUCLEOTIDE SEQUENCE</scope>
    <source>
        <strain evidence="4">DSM 43935</strain>
    </source>
</reference>
<dbReference type="PANTHER" id="PTHR43384:SF6">
    <property type="entry name" value="SEPTUM SITE-DETERMINING PROTEIN MIND HOMOLOG, CHLOROPLASTIC"/>
    <property type="match status" value="1"/>
</dbReference>
<dbReference type="NCBIfam" id="NF047398">
    <property type="entry name" value="AAA_KGGVGR"/>
    <property type="match status" value="1"/>
</dbReference>
<dbReference type="GO" id="GO:0005524">
    <property type="term" value="F:ATP binding"/>
    <property type="evidence" value="ECO:0007669"/>
    <property type="project" value="UniProtKB-KW"/>
</dbReference>
<dbReference type="GO" id="GO:0051782">
    <property type="term" value="P:negative regulation of cell division"/>
    <property type="evidence" value="ECO:0007669"/>
    <property type="project" value="TreeGrafter"/>
</dbReference>
<dbReference type="PANTHER" id="PTHR43384">
    <property type="entry name" value="SEPTUM SITE-DETERMINING PROTEIN MIND HOMOLOG, CHLOROPLASTIC-RELATED"/>
    <property type="match status" value="1"/>
</dbReference>
<evidence type="ECO:0000256" key="2">
    <source>
        <dbReference type="ARBA" id="ARBA00022840"/>
    </source>
</evidence>
<keyword evidence="5" id="KW-1185">Reference proteome</keyword>
<dbReference type="Pfam" id="PF01656">
    <property type="entry name" value="CbiA"/>
    <property type="match status" value="1"/>
</dbReference>
<dbReference type="GO" id="GO:0005829">
    <property type="term" value="C:cytosol"/>
    <property type="evidence" value="ECO:0007669"/>
    <property type="project" value="TreeGrafter"/>
</dbReference>
<dbReference type="Proteomes" id="UP001206128">
    <property type="component" value="Unassembled WGS sequence"/>
</dbReference>